<feature type="region of interest" description="Disordered" evidence="1">
    <location>
        <begin position="53"/>
        <end position="73"/>
    </location>
</feature>
<reference evidence="2 3" key="1">
    <citation type="submission" date="2017-02" db="EMBL/GenBank/DDBJ databases">
        <title>Draft genome of Saccharomonospora sp. 154.</title>
        <authorList>
            <person name="Alonso-Carmona G.S."/>
            <person name="De La Haba R."/>
            <person name="Vera-Gargallo B."/>
            <person name="Sandoval-Trujillo A.H."/>
            <person name="Ramirez-Duran N."/>
            <person name="Ventosa A."/>
        </authorList>
    </citation>
    <scope>NUCLEOTIDE SEQUENCE [LARGE SCALE GENOMIC DNA]</scope>
    <source>
        <strain evidence="2 3">LRS4.154</strain>
    </source>
</reference>
<evidence type="ECO:0000313" key="2">
    <source>
        <dbReference type="EMBL" id="OQO90321.1"/>
    </source>
</evidence>
<dbReference type="Proteomes" id="UP000192591">
    <property type="component" value="Unassembled WGS sequence"/>
</dbReference>
<comment type="caution">
    <text evidence="2">The sequence shown here is derived from an EMBL/GenBank/DDBJ whole genome shotgun (WGS) entry which is preliminary data.</text>
</comment>
<gene>
    <name evidence="2" type="ORF">B1813_18040</name>
</gene>
<dbReference type="AlphaFoldDB" id="A0A1V8ZZU7"/>
<sequence>MAAKSNDPNPPSGWWYNTRTGEVEHGELSRAIDLMGPYPDEATARNALEIARERTRRADRREAEWEGEDVDEP</sequence>
<dbReference type="RefSeq" id="WP_081193830.1">
    <property type="nucleotide sequence ID" value="NZ_MWIH01000007.1"/>
</dbReference>
<accession>A0A1V8ZZU7</accession>
<proteinExistence type="predicted"/>
<evidence type="ECO:0000256" key="1">
    <source>
        <dbReference type="SAM" id="MobiDB-lite"/>
    </source>
</evidence>
<protein>
    <recommendedName>
        <fullName evidence="4">SPOR domain-containing protein</fullName>
    </recommendedName>
</protein>
<evidence type="ECO:0008006" key="4">
    <source>
        <dbReference type="Google" id="ProtNLM"/>
    </source>
</evidence>
<dbReference type="EMBL" id="MWIH01000007">
    <property type="protein sequence ID" value="OQO90321.1"/>
    <property type="molecule type" value="Genomic_DNA"/>
</dbReference>
<organism evidence="2 3">
    <name type="scientific">Saccharomonospora piscinae</name>
    <dbReference type="NCBI Taxonomy" id="687388"/>
    <lineage>
        <taxon>Bacteria</taxon>
        <taxon>Bacillati</taxon>
        <taxon>Actinomycetota</taxon>
        <taxon>Actinomycetes</taxon>
        <taxon>Pseudonocardiales</taxon>
        <taxon>Pseudonocardiaceae</taxon>
        <taxon>Saccharomonospora</taxon>
    </lineage>
</organism>
<dbReference type="STRING" id="1962155.B1813_18040"/>
<name>A0A1V8ZZU7_SACPI</name>
<evidence type="ECO:0000313" key="3">
    <source>
        <dbReference type="Proteomes" id="UP000192591"/>
    </source>
</evidence>
<keyword evidence="3" id="KW-1185">Reference proteome</keyword>